<dbReference type="Proteomes" id="UP000365297">
    <property type="component" value="Unassembled WGS sequence"/>
</dbReference>
<dbReference type="Pfam" id="PF13166">
    <property type="entry name" value="AAA_13"/>
    <property type="match status" value="1"/>
</dbReference>
<evidence type="ECO:0000313" key="4">
    <source>
        <dbReference type="Proteomes" id="UP000365297"/>
    </source>
</evidence>
<dbReference type="InterPro" id="IPR027417">
    <property type="entry name" value="P-loop_NTPase"/>
</dbReference>
<accession>A0A9P1SRY4</accession>
<dbReference type="SUPFAM" id="SSF52540">
    <property type="entry name" value="P-loop containing nucleoside triphosphate hydrolases"/>
    <property type="match status" value="1"/>
</dbReference>
<organism evidence="3 4">
    <name type="scientific">Listeria monocytogenes</name>
    <dbReference type="NCBI Taxonomy" id="1639"/>
    <lineage>
        <taxon>Bacteria</taxon>
        <taxon>Bacillati</taxon>
        <taxon>Bacillota</taxon>
        <taxon>Bacilli</taxon>
        <taxon>Bacillales</taxon>
        <taxon>Listeriaceae</taxon>
        <taxon>Listeria</taxon>
    </lineage>
</organism>
<feature type="coiled-coil region" evidence="1">
    <location>
        <begin position="13"/>
        <end position="50"/>
    </location>
</feature>
<sequence length="315" mass="37715">CEKFNFNVEKNELNNLKLQIPDLTKINQEIEEKNKEIQELKNQQKDTSKIAQLINERLKKAGKDDLQLKKIENDGFERYEIQDGENEVRSINKISTGEKNIIAFLYFIYSLEDIENQKNKPKIIIFDDPMNSNDDTMQYLIITELQKLYSGIDKNKFNHEKDYFLCLTHNVHFYLNVQPHGNHKDSKGRTKYDKSNFFRIENKKFRLIKNEKEDIKTNYAGLWIELSELCERNLRYAILNSMRRIIETFVKFNNLNTDDFYRENAIYKKLFDVGSHSIDDLTHEQFTETPAELKLIFSNLFEENGFEDHFKNYWK</sequence>
<evidence type="ECO:0000313" key="3">
    <source>
        <dbReference type="EMBL" id="EAC5549379.1"/>
    </source>
</evidence>
<name>A0A9P1SRY4_LISMN</name>
<dbReference type="AlphaFoldDB" id="A0A9P1SRY4"/>
<feature type="domain" description="Protein CR006 P-loop" evidence="2">
    <location>
        <begin position="11"/>
        <end position="301"/>
    </location>
</feature>
<gene>
    <name evidence="3" type="ORF">ARY78_02910</name>
</gene>
<evidence type="ECO:0000256" key="1">
    <source>
        <dbReference type="SAM" id="Coils"/>
    </source>
</evidence>
<dbReference type="InterPro" id="IPR026866">
    <property type="entry name" value="CR006_AAA"/>
</dbReference>
<evidence type="ECO:0000259" key="2">
    <source>
        <dbReference type="Pfam" id="PF13166"/>
    </source>
</evidence>
<keyword evidence="1" id="KW-0175">Coiled coil</keyword>
<comment type="caution">
    <text evidence="3">The sequence shown here is derived from an EMBL/GenBank/DDBJ whole genome shotgun (WGS) entry which is preliminary data.</text>
</comment>
<proteinExistence type="predicted"/>
<protein>
    <recommendedName>
        <fullName evidence="2">Protein CR006 P-loop domain-containing protein</fullName>
    </recommendedName>
</protein>
<feature type="non-terminal residue" evidence="3">
    <location>
        <position position="1"/>
    </location>
</feature>
<reference evidence="3 4" key="1">
    <citation type="submission" date="2018-06" db="EMBL/GenBank/DDBJ databases">
        <authorList>
            <consortium name="GenomeTrakr: Next Generation Sequencing Network for Food Pathogen Tracability"/>
        </authorList>
    </citation>
    <scope>NUCLEOTIDE SEQUENCE [LARGE SCALE GENOMIC DNA]</scope>
    <source>
        <strain evidence="3 4">FDA00007096</strain>
    </source>
</reference>
<dbReference type="EMBL" id="AAAIXK010000001">
    <property type="protein sequence ID" value="EAC5549379.1"/>
    <property type="molecule type" value="Genomic_DNA"/>
</dbReference>
<dbReference type="Gene3D" id="3.40.50.300">
    <property type="entry name" value="P-loop containing nucleotide triphosphate hydrolases"/>
    <property type="match status" value="1"/>
</dbReference>